<dbReference type="Pfam" id="PF25137">
    <property type="entry name" value="ADH_Fe_C"/>
    <property type="match status" value="1"/>
</dbReference>
<evidence type="ECO:0000313" key="6">
    <source>
        <dbReference type="Proteomes" id="UP000753724"/>
    </source>
</evidence>
<gene>
    <name evidence="5" type="ORF">GTZ99_10735</name>
</gene>
<comment type="caution">
    <text evidence="5">The sequence shown here is derived from an EMBL/GenBank/DDBJ whole genome shotgun (WGS) entry which is preliminary data.</text>
</comment>
<accession>A0ABW9XET7</accession>
<dbReference type="SUPFAM" id="SSF56796">
    <property type="entry name" value="Dehydroquinate synthase-like"/>
    <property type="match status" value="1"/>
</dbReference>
<dbReference type="InterPro" id="IPR056798">
    <property type="entry name" value="ADH_Fe_C"/>
</dbReference>
<dbReference type="EMBL" id="JAAAPO010000004">
    <property type="protein sequence ID" value="NBC37031.1"/>
    <property type="molecule type" value="Genomic_DNA"/>
</dbReference>
<keyword evidence="6" id="KW-1185">Reference proteome</keyword>
<dbReference type="InterPro" id="IPR001670">
    <property type="entry name" value="ADH_Fe/GldA"/>
</dbReference>
<reference evidence="6" key="1">
    <citation type="submission" date="2020-01" db="EMBL/GenBank/DDBJ databases">
        <title>Sphingomonas sp. strain CSW-10.</title>
        <authorList>
            <person name="Chen W.-M."/>
        </authorList>
    </citation>
    <scope>NUCLEOTIDE SEQUENCE [LARGE SCALE GENOMIC DNA]</scope>
    <source>
        <strain evidence="6">FSY-8</strain>
    </source>
</reference>
<evidence type="ECO:0000256" key="1">
    <source>
        <dbReference type="ARBA" id="ARBA00007358"/>
    </source>
</evidence>
<dbReference type="PANTHER" id="PTHR11496:SF102">
    <property type="entry name" value="ALCOHOL DEHYDROGENASE 4"/>
    <property type="match status" value="1"/>
</dbReference>
<dbReference type="PANTHER" id="PTHR11496">
    <property type="entry name" value="ALCOHOL DEHYDROGENASE"/>
    <property type="match status" value="1"/>
</dbReference>
<keyword evidence="2" id="KW-0560">Oxidoreductase</keyword>
<proteinExistence type="inferred from homology"/>
<feature type="domain" description="Alcohol dehydrogenase iron-type/glycerol dehydrogenase GldA" evidence="3">
    <location>
        <begin position="7"/>
        <end position="174"/>
    </location>
</feature>
<dbReference type="Pfam" id="PF00465">
    <property type="entry name" value="Fe-ADH"/>
    <property type="match status" value="1"/>
</dbReference>
<feature type="domain" description="Fe-containing alcohol dehydrogenase-like C-terminal" evidence="4">
    <location>
        <begin position="186"/>
        <end position="384"/>
    </location>
</feature>
<name>A0ABW9XET7_9SPHN</name>
<evidence type="ECO:0000259" key="4">
    <source>
        <dbReference type="Pfam" id="PF25137"/>
    </source>
</evidence>
<dbReference type="Gene3D" id="1.20.1090.10">
    <property type="entry name" value="Dehydroquinate synthase-like - alpha domain"/>
    <property type="match status" value="1"/>
</dbReference>
<dbReference type="CDD" id="cd08194">
    <property type="entry name" value="Fe-ADH-like"/>
    <property type="match status" value="1"/>
</dbReference>
<organism evidence="5 6">
    <name type="scientific">Novosphingobium ovatum</name>
    <dbReference type="NCBI Taxonomy" id="1908523"/>
    <lineage>
        <taxon>Bacteria</taxon>
        <taxon>Pseudomonadati</taxon>
        <taxon>Pseudomonadota</taxon>
        <taxon>Alphaproteobacteria</taxon>
        <taxon>Sphingomonadales</taxon>
        <taxon>Sphingomonadaceae</taxon>
        <taxon>Novosphingobium</taxon>
    </lineage>
</organism>
<protein>
    <submittedName>
        <fullName evidence="5">Iron-containing alcohol dehydrogenase</fullName>
    </submittedName>
</protein>
<sequence length="386" mass="39584">MTTLHLPRTIHVGGGSLAQLPAAMAQAGLSRAFVVTDSYMVASGMAQRVVDVLSSAGMASVVYADTVPDPTVAVVQAALTALGAGQCDCVIGLGGGSPIDTAKAIAVLAVHDMPVSAMKVPAANDVPGLPIIAIPTTAGTGSEATRFTIITDEASQEKMLCAGLAFLPQIAIVDYELTMGKPRRLTADTAIDSLTHAIEAYVSARANPFSDAMALSAMRLIAPNIRRACADGQDRAAREALMVGAHHAGIAFSNASVALVHGMSRPIGAFFHVAHGLSNAMLLPAVTAWSAPAAMARYGDCARAMGLVSEGEGDQLAVARLIEELTALNDDLDVPSPAAYGIDAGQYRDLIPVMAAQALASGSPGNNPRVPSLDEIAMLYEQAFGA</sequence>
<dbReference type="Gene3D" id="3.40.50.1970">
    <property type="match status" value="1"/>
</dbReference>
<comment type="similarity">
    <text evidence="1">Belongs to the iron-containing alcohol dehydrogenase family.</text>
</comment>
<evidence type="ECO:0000313" key="5">
    <source>
        <dbReference type="EMBL" id="NBC37031.1"/>
    </source>
</evidence>
<evidence type="ECO:0000256" key="2">
    <source>
        <dbReference type="ARBA" id="ARBA00023002"/>
    </source>
</evidence>
<dbReference type="RefSeq" id="WP_161718731.1">
    <property type="nucleotide sequence ID" value="NZ_JAAAPO010000004.1"/>
</dbReference>
<evidence type="ECO:0000259" key="3">
    <source>
        <dbReference type="Pfam" id="PF00465"/>
    </source>
</evidence>
<dbReference type="InterPro" id="IPR039697">
    <property type="entry name" value="Alcohol_dehydrogenase_Fe"/>
</dbReference>
<dbReference type="Proteomes" id="UP000753724">
    <property type="component" value="Unassembled WGS sequence"/>
</dbReference>